<evidence type="ECO:0000256" key="6">
    <source>
        <dbReference type="ARBA" id="ARBA00015130"/>
    </source>
</evidence>
<keyword evidence="8" id="KW-0479">Metal-binding</keyword>
<dbReference type="InterPro" id="IPR003815">
    <property type="entry name" value="S-ribosylhomocysteinase"/>
</dbReference>
<keyword evidence="7" id="KW-0673">Quorum sensing</keyword>
<organism evidence="15 16">
    <name type="scientific">Lachnobacterium bovis DSM 14045</name>
    <dbReference type="NCBI Taxonomy" id="1122142"/>
    <lineage>
        <taxon>Bacteria</taxon>
        <taxon>Bacillati</taxon>
        <taxon>Bacillota</taxon>
        <taxon>Clostridia</taxon>
        <taxon>Lachnospirales</taxon>
        <taxon>Lachnospiraceae</taxon>
        <taxon>Lachnobacterium</taxon>
    </lineage>
</organism>
<evidence type="ECO:0000256" key="2">
    <source>
        <dbReference type="ARBA" id="ARBA00001962"/>
    </source>
</evidence>
<dbReference type="InterPro" id="IPR011249">
    <property type="entry name" value="Metalloenz_LuxS/M16"/>
</dbReference>
<gene>
    <name evidence="15" type="ORF">SAMN02910414_02112</name>
</gene>
<comment type="cofactor">
    <cofactor evidence="2">
        <name>Fe cation</name>
        <dbReference type="ChEBI" id="CHEBI:24875"/>
    </cofactor>
</comment>
<dbReference type="RefSeq" id="WP_074718751.1">
    <property type="nucleotide sequence ID" value="NZ_FNPG01000028.1"/>
</dbReference>
<keyword evidence="11 15" id="KW-0456">Lyase</keyword>
<comment type="subunit">
    <text evidence="4">Homodimer.</text>
</comment>
<name>A0A1H3LUX0_9FIRM</name>
<evidence type="ECO:0000256" key="5">
    <source>
        <dbReference type="ARBA" id="ARBA00012240"/>
    </source>
</evidence>
<sequence>MDRIKSFTIDHDVLVPGFYISRVDGDIITYDLRTRKPNAGSYMSNADMHSVEHMFATYVRNSSIGDNVVYFGPMGCQTGFYLLVRNETPQKAFEITKEVLQKIIDHKGEVFGASAIECGNYANLDLAIAQEECKSYLEVLNNQTDMEFKYPTK</sequence>
<dbReference type="SUPFAM" id="SSF63411">
    <property type="entry name" value="LuxS/MPP-like metallohydrolase"/>
    <property type="match status" value="1"/>
</dbReference>
<evidence type="ECO:0000256" key="11">
    <source>
        <dbReference type="ARBA" id="ARBA00023239"/>
    </source>
</evidence>
<dbReference type="AlphaFoldDB" id="A0A1H3LUX0"/>
<comment type="catalytic activity">
    <reaction evidence="1">
        <text>S-(5-deoxy-D-ribos-5-yl)-L-homocysteine = (S)-4,5-dihydroxypentane-2,3-dione + L-homocysteine</text>
        <dbReference type="Rhea" id="RHEA:17753"/>
        <dbReference type="ChEBI" id="CHEBI:29484"/>
        <dbReference type="ChEBI" id="CHEBI:58195"/>
        <dbReference type="ChEBI" id="CHEBI:58199"/>
        <dbReference type="EC" id="4.4.1.21"/>
    </reaction>
</comment>
<comment type="similarity">
    <text evidence="3">Belongs to the LuxS family.</text>
</comment>
<evidence type="ECO:0000256" key="12">
    <source>
        <dbReference type="ARBA" id="ARBA00024654"/>
    </source>
</evidence>
<evidence type="ECO:0000313" key="15">
    <source>
        <dbReference type="EMBL" id="SDY67808.1"/>
    </source>
</evidence>
<evidence type="ECO:0000256" key="8">
    <source>
        <dbReference type="ARBA" id="ARBA00022723"/>
    </source>
</evidence>
<accession>A0A1H3LUX0</accession>
<keyword evidence="10" id="KW-0408">Iron</keyword>
<proteinExistence type="inferred from homology"/>
<reference evidence="15 16" key="1">
    <citation type="submission" date="2016-10" db="EMBL/GenBank/DDBJ databases">
        <authorList>
            <person name="de Groot N.N."/>
        </authorList>
    </citation>
    <scope>NUCLEOTIDE SEQUENCE [LARGE SCALE GENOMIC DNA]</scope>
    <source>
        <strain evidence="15 16">DSM 14045</strain>
    </source>
</reference>
<dbReference type="EC" id="4.4.1.21" evidence="5"/>
<dbReference type="GO" id="GO:0005506">
    <property type="term" value="F:iron ion binding"/>
    <property type="evidence" value="ECO:0007669"/>
    <property type="project" value="InterPro"/>
</dbReference>
<evidence type="ECO:0000256" key="7">
    <source>
        <dbReference type="ARBA" id="ARBA00022654"/>
    </source>
</evidence>
<evidence type="ECO:0000256" key="9">
    <source>
        <dbReference type="ARBA" id="ARBA00022929"/>
    </source>
</evidence>
<comment type="function">
    <text evidence="12">Involved in the synthesis of autoinducer 2 (AI-2) which is secreted by bacteria and is used to communicate both the cell density and the metabolic potential of the environment. The regulation of gene expression in response to changes in cell density is called quorum sensing. Catalyzes the transformation of S-ribosylhomocysteine (RHC) to homocysteine (HC) and 4,5-dihydroxy-2,3-pentadione (DPD).</text>
</comment>
<protein>
    <recommendedName>
        <fullName evidence="6">S-ribosylhomocysteine lyase</fullName>
        <ecNumber evidence="5">4.4.1.21</ecNumber>
    </recommendedName>
    <alternativeName>
        <fullName evidence="13">AI-2 synthesis protein</fullName>
    </alternativeName>
    <alternativeName>
        <fullName evidence="14">Autoinducer-2 production protein LuxS</fullName>
    </alternativeName>
</protein>
<dbReference type="NCBIfam" id="NF002604">
    <property type="entry name" value="PRK02260.1-4"/>
    <property type="match status" value="1"/>
</dbReference>
<evidence type="ECO:0000256" key="3">
    <source>
        <dbReference type="ARBA" id="ARBA00007311"/>
    </source>
</evidence>
<dbReference type="GO" id="GO:0009372">
    <property type="term" value="P:quorum sensing"/>
    <property type="evidence" value="ECO:0007669"/>
    <property type="project" value="UniProtKB-KW"/>
</dbReference>
<keyword evidence="16" id="KW-1185">Reference proteome</keyword>
<dbReference type="STRING" id="1122142.SAMN02910414_02112"/>
<dbReference type="PANTHER" id="PTHR35799">
    <property type="entry name" value="S-RIBOSYLHOMOCYSTEINE LYASE"/>
    <property type="match status" value="1"/>
</dbReference>
<dbReference type="OrthoDB" id="9788129at2"/>
<dbReference type="PANTHER" id="PTHR35799:SF1">
    <property type="entry name" value="S-RIBOSYLHOMOCYSTEINE LYASE"/>
    <property type="match status" value="1"/>
</dbReference>
<keyword evidence="9" id="KW-0071">Autoinducer synthesis</keyword>
<dbReference type="Proteomes" id="UP000183918">
    <property type="component" value="Unassembled WGS sequence"/>
</dbReference>
<dbReference type="EMBL" id="FNPG01000028">
    <property type="protein sequence ID" value="SDY67808.1"/>
    <property type="molecule type" value="Genomic_DNA"/>
</dbReference>
<evidence type="ECO:0000256" key="10">
    <source>
        <dbReference type="ARBA" id="ARBA00023004"/>
    </source>
</evidence>
<evidence type="ECO:0000313" key="16">
    <source>
        <dbReference type="Proteomes" id="UP000183918"/>
    </source>
</evidence>
<dbReference type="PRINTS" id="PR01487">
    <property type="entry name" value="LUXSPROTEIN"/>
</dbReference>
<evidence type="ECO:0000256" key="1">
    <source>
        <dbReference type="ARBA" id="ARBA00000297"/>
    </source>
</evidence>
<dbReference type="InterPro" id="IPR037005">
    <property type="entry name" value="LuxS_sf"/>
</dbReference>
<dbReference type="Gene3D" id="3.30.1360.80">
    <property type="entry name" value="S-ribosylhomocysteinase (LuxS)"/>
    <property type="match status" value="1"/>
</dbReference>
<evidence type="ECO:0000256" key="14">
    <source>
        <dbReference type="ARBA" id="ARBA00031777"/>
    </source>
</evidence>
<evidence type="ECO:0000256" key="4">
    <source>
        <dbReference type="ARBA" id="ARBA00011738"/>
    </source>
</evidence>
<dbReference type="eggNOG" id="COG1854">
    <property type="taxonomic scope" value="Bacteria"/>
</dbReference>
<dbReference type="Pfam" id="PF02664">
    <property type="entry name" value="LuxS"/>
    <property type="match status" value="1"/>
</dbReference>
<dbReference type="GO" id="GO:0043768">
    <property type="term" value="F:S-ribosylhomocysteine lyase activity"/>
    <property type="evidence" value="ECO:0007669"/>
    <property type="project" value="UniProtKB-EC"/>
</dbReference>
<evidence type="ECO:0000256" key="13">
    <source>
        <dbReference type="ARBA" id="ARBA00030600"/>
    </source>
</evidence>